<dbReference type="InterPro" id="IPR005850">
    <property type="entry name" value="GalP_Utransf_C"/>
</dbReference>
<feature type="domain" description="Galactose-1-phosphate uridyl transferase C-terminal" evidence="10">
    <location>
        <begin position="199"/>
        <end position="310"/>
    </location>
</feature>
<evidence type="ECO:0000259" key="10">
    <source>
        <dbReference type="Pfam" id="PF02744"/>
    </source>
</evidence>
<dbReference type="Proteomes" id="UP000179023">
    <property type="component" value="Unassembled WGS sequence"/>
</dbReference>
<evidence type="ECO:0000256" key="6">
    <source>
        <dbReference type="ARBA" id="ARBA00022833"/>
    </source>
</evidence>
<keyword evidence="4" id="KW-0548">Nucleotidyltransferase</keyword>
<feature type="domain" description="Galactose-1-phosphate uridyl transferase N-terminal" evidence="9">
    <location>
        <begin position="111"/>
        <end position="187"/>
    </location>
</feature>
<dbReference type="GO" id="GO:0008108">
    <property type="term" value="F:UDP-glucose:hexose-1-phosphate uridylyltransferase activity"/>
    <property type="evidence" value="ECO:0007669"/>
    <property type="project" value="InterPro"/>
</dbReference>
<dbReference type="InterPro" id="IPR036265">
    <property type="entry name" value="HIT-like_sf"/>
</dbReference>
<dbReference type="Pfam" id="PF01087">
    <property type="entry name" value="GalP_UDP_transf"/>
    <property type="match status" value="1"/>
</dbReference>
<evidence type="ECO:0000313" key="12">
    <source>
        <dbReference type="Proteomes" id="UP000179023"/>
    </source>
</evidence>
<sequence>MSELRQDIVSGDWVVIAVGRSHRPHAGKKNSLFKQPARLCPFKELAEPLVLYTHDGAHEALSRSAASWHPCTSRIRGAEWWVVVVPNKYPAFFSKGVCAVFRAKGPYRLTDGVGFHEVVITKDHERSIAEMSDEEVELVLRAYQDRYLALKKDDCVKYISVFHNHGREAGATISHPHSQIIAVPIIPSDVGRSLKGASDFFHKHKQCVHCVILEYEMKIKERIVYENDACIVVTPYASRTAFELRIYPKRHNAYFEEIPSGERRALANALRITLAKLYGGLENPDYNFFLHTAPIEGSKEFGHYHWHFEILPKTSVWAGFEIGTGIEIAVVTPEEATEMLRKIKV</sequence>
<dbReference type="SUPFAM" id="SSF54197">
    <property type="entry name" value="HIT-like"/>
    <property type="match status" value="2"/>
</dbReference>
<dbReference type="InterPro" id="IPR001937">
    <property type="entry name" value="GalP_UDPtransf1"/>
</dbReference>
<evidence type="ECO:0000313" key="11">
    <source>
        <dbReference type="EMBL" id="OHA00391.1"/>
    </source>
</evidence>
<dbReference type="PIRSF" id="PIRSF000808">
    <property type="entry name" value="GalT"/>
    <property type="match status" value="1"/>
</dbReference>
<keyword evidence="7" id="KW-0119">Carbohydrate metabolism</keyword>
<dbReference type="STRING" id="1802270.A3C07_03500"/>
<evidence type="ECO:0000256" key="2">
    <source>
        <dbReference type="ARBA" id="ARBA00010951"/>
    </source>
</evidence>
<evidence type="ECO:0000256" key="1">
    <source>
        <dbReference type="ARBA" id="ARBA00001947"/>
    </source>
</evidence>
<dbReference type="AlphaFoldDB" id="A0A1G2KPG7"/>
<dbReference type="GO" id="GO:0008270">
    <property type="term" value="F:zinc ion binding"/>
    <property type="evidence" value="ECO:0007669"/>
    <property type="project" value="InterPro"/>
</dbReference>
<evidence type="ECO:0000256" key="7">
    <source>
        <dbReference type="ARBA" id="ARBA00023277"/>
    </source>
</evidence>
<name>A0A1G2KPG7_9BACT</name>
<gene>
    <name evidence="11" type="ORF">A3C07_03500</name>
</gene>
<comment type="similarity">
    <text evidence="2">Belongs to the galactose-1-phosphate uridylyltransferase type 1 family.</text>
</comment>
<feature type="active site" description="Tele-UMP-histidine intermediate" evidence="8">
    <location>
        <position position="177"/>
    </location>
</feature>
<keyword evidence="5" id="KW-0479">Metal-binding</keyword>
<dbReference type="Pfam" id="PF02744">
    <property type="entry name" value="GalP_UDP_tr_C"/>
    <property type="match status" value="1"/>
</dbReference>
<evidence type="ECO:0000256" key="4">
    <source>
        <dbReference type="ARBA" id="ARBA00022695"/>
    </source>
</evidence>
<evidence type="ECO:0000256" key="3">
    <source>
        <dbReference type="ARBA" id="ARBA00022679"/>
    </source>
</evidence>
<dbReference type="PANTHER" id="PTHR42763">
    <property type="entry name" value="ADP-GLUCOSE PHOSPHORYLASE"/>
    <property type="match status" value="1"/>
</dbReference>
<comment type="cofactor">
    <cofactor evidence="1">
        <name>Zn(2+)</name>
        <dbReference type="ChEBI" id="CHEBI:29105"/>
    </cofactor>
</comment>
<dbReference type="Gene3D" id="3.30.428.10">
    <property type="entry name" value="HIT-like"/>
    <property type="match status" value="2"/>
</dbReference>
<reference evidence="11 12" key="1">
    <citation type="journal article" date="2016" name="Nat. Commun.">
        <title>Thousands of microbial genomes shed light on interconnected biogeochemical processes in an aquifer system.</title>
        <authorList>
            <person name="Anantharaman K."/>
            <person name="Brown C.T."/>
            <person name="Hug L.A."/>
            <person name="Sharon I."/>
            <person name="Castelle C.J."/>
            <person name="Probst A.J."/>
            <person name="Thomas B.C."/>
            <person name="Singh A."/>
            <person name="Wilkins M.J."/>
            <person name="Karaoz U."/>
            <person name="Brodie E.L."/>
            <person name="Williams K.H."/>
            <person name="Hubbard S.S."/>
            <person name="Banfield J.F."/>
        </authorList>
    </citation>
    <scope>NUCLEOTIDE SEQUENCE [LARGE SCALE GENOMIC DNA]</scope>
</reference>
<accession>A0A1G2KPG7</accession>
<dbReference type="EMBL" id="MHQI01000017">
    <property type="protein sequence ID" value="OHA00391.1"/>
    <property type="molecule type" value="Genomic_DNA"/>
</dbReference>
<proteinExistence type="inferred from homology"/>
<protein>
    <submittedName>
        <fullName evidence="11">Uncharacterized protein</fullName>
    </submittedName>
</protein>
<evidence type="ECO:0000259" key="9">
    <source>
        <dbReference type="Pfam" id="PF01087"/>
    </source>
</evidence>
<keyword evidence="6" id="KW-0862">Zinc</keyword>
<dbReference type="GO" id="GO:0006012">
    <property type="term" value="P:galactose metabolic process"/>
    <property type="evidence" value="ECO:0007669"/>
    <property type="project" value="InterPro"/>
</dbReference>
<keyword evidence="3" id="KW-0808">Transferase</keyword>
<comment type="caution">
    <text evidence="11">The sequence shown here is derived from an EMBL/GenBank/DDBJ whole genome shotgun (WGS) entry which is preliminary data.</text>
</comment>
<evidence type="ECO:0000256" key="8">
    <source>
        <dbReference type="PIRSR" id="PIRSR000808-1"/>
    </source>
</evidence>
<dbReference type="InterPro" id="IPR005849">
    <property type="entry name" value="GalP_Utransf_N"/>
</dbReference>
<evidence type="ECO:0000256" key="5">
    <source>
        <dbReference type="ARBA" id="ARBA00022723"/>
    </source>
</evidence>
<organism evidence="11 12">
    <name type="scientific">Candidatus Sungbacteria bacterium RIFCSPHIGHO2_02_FULL_47_11</name>
    <dbReference type="NCBI Taxonomy" id="1802270"/>
    <lineage>
        <taxon>Bacteria</taxon>
        <taxon>Candidatus Sungiibacteriota</taxon>
    </lineage>
</organism>
<dbReference type="PANTHER" id="PTHR42763:SF2">
    <property type="entry name" value="ADP-GLUCOSE PHOSPHORYLASE"/>
    <property type="match status" value="1"/>
</dbReference>
<dbReference type="InterPro" id="IPR053177">
    <property type="entry name" value="ADP-glucose_phosphorylase"/>
</dbReference>